<name>A0A6A5UL01_9PLEO</name>
<evidence type="ECO:0000313" key="1">
    <source>
        <dbReference type="EMBL" id="KAF1965515.1"/>
    </source>
</evidence>
<proteinExistence type="predicted"/>
<gene>
    <name evidence="1" type="ORF">BU23DRAFT_22644</name>
</gene>
<reference evidence="1" key="1">
    <citation type="journal article" date="2020" name="Stud. Mycol.">
        <title>101 Dothideomycetes genomes: a test case for predicting lifestyles and emergence of pathogens.</title>
        <authorList>
            <person name="Haridas S."/>
            <person name="Albert R."/>
            <person name="Binder M."/>
            <person name="Bloem J."/>
            <person name="Labutti K."/>
            <person name="Salamov A."/>
            <person name="Andreopoulos B."/>
            <person name="Baker S."/>
            <person name="Barry K."/>
            <person name="Bills G."/>
            <person name="Bluhm B."/>
            <person name="Cannon C."/>
            <person name="Castanera R."/>
            <person name="Culley D."/>
            <person name="Daum C."/>
            <person name="Ezra D."/>
            <person name="Gonzalez J."/>
            <person name="Henrissat B."/>
            <person name="Kuo A."/>
            <person name="Liang C."/>
            <person name="Lipzen A."/>
            <person name="Lutzoni F."/>
            <person name="Magnuson J."/>
            <person name="Mondo S."/>
            <person name="Nolan M."/>
            <person name="Ohm R."/>
            <person name="Pangilinan J."/>
            <person name="Park H.-J."/>
            <person name="Ramirez L."/>
            <person name="Alfaro M."/>
            <person name="Sun H."/>
            <person name="Tritt A."/>
            <person name="Yoshinaga Y."/>
            <person name="Zwiers L.-H."/>
            <person name="Turgeon B."/>
            <person name="Goodwin S."/>
            <person name="Spatafora J."/>
            <person name="Crous P."/>
            <person name="Grigoriev I."/>
        </authorList>
    </citation>
    <scope>NUCLEOTIDE SEQUENCE</scope>
    <source>
        <strain evidence="1">CBS 107.79</strain>
    </source>
</reference>
<dbReference type="Proteomes" id="UP000800036">
    <property type="component" value="Unassembled WGS sequence"/>
</dbReference>
<keyword evidence="2" id="KW-1185">Reference proteome</keyword>
<evidence type="ECO:0000313" key="2">
    <source>
        <dbReference type="Proteomes" id="UP000800036"/>
    </source>
</evidence>
<dbReference type="EMBL" id="ML976760">
    <property type="protein sequence ID" value="KAF1965515.1"/>
    <property type="molecule type" value="Genomic_DNA"/>
</dbReference>
<dbReference type="AlphaFoldDB" id="A0A6A5UL01"/>
<accession>A0A6A5UL01</accession>
<protein>
    <submittedName>
        <fullName evidence="1">Uncharacterized protein</fullName>
    </submittedName>
</protein>
<organism evidence="1 2">
    <name type="scientific">Bimuria novae-zelandiae CBS 107.79</name>
    <dbReference type="NCBI Taxonomy" id="1447943"/>
    <lineage>
        <taxon>Eukaryota</taxon>
        <taxon>Fungi</taxon>
        <taxon>Dikarya</taxon>
        <taxon>Ascomycota</taxon>
        <taxon>Pezizomycotina</taxon>
        <taxon>Dothideomycetes</taxon>
        <taxon>Pleosporomycetidae</taxon>
        <taxon>Pleosporales</taxon>
        <taxon>Massarineae</taxon>
        <taxon>Didymosphaeriaceae</taxon>
        <taxon>Bimuria</taxon>
    </lineage>
</organism>
<sequence length="181" mass="20127">MASLRPRAGRVLGTAFTKAPNSLGGRKSEDLTDVRQTYRLLKVEIMTDGSGVSGTRGRWLRQRGEQFAGGCRTRCRSPHAHIADSPSLYHCHRISPAQSLQYSEHSTISFRTPGSAAPRPRSAGPSILRQLISHSRRSPEITHSRIASNPFVSAWHPHQSPPARHALRTIAYGLKRHREKL</sequence>